<dbReference type="Pfam" id="PF04339">
    <property type="entry name" value="FemAB_like"/>
    <property type="match status" value="1"/>
</dbReference>
<gene>
    <name evidence="1" type="ORF">NKE59_04350</name>
</gene>
<proteinExistence type="predicted"/>
<dbReference type="AlphaFoldDB" id="A0AAU8A5P1"/>
<sequence>MSQVPGLEIRVIRSLSSIAPSDWQRVLPKDAGPFLHYSFLSLLEETGCVCTETGWDPAHLALYAKGDNELLGAMPLYLKTHSYGEYVFDWSWAEAYAQQGLSYYPKALSAIPFTPATGSRLLARTANHQAALVSGLVQLLTQLKLSSAHVLFPQTEDARLLTEIGFMRRESVQFHWHNQNYADFDQFLATLTMKRRKNIKRERKQVHDAGIAFRHIPGSQVSEDEVLMFYRCYANTYQTHYSTPYLNQLFFQKWVQAMPDSLHFIMAIRDGQTIASALLVIDRDGHKAYGRYWGCLEQHPCLHFETAFYQAIEFCIKEHIQLLEGGAQGEHKMARGFMPSTVSSYHYLVDQRFADAVGRFLERERMGIGQYLDELAEHSPLRQSSHGLELGKNNENALK</sequence>
<dbReference type="InterPro" id="IPR007434">
    <property type="entry name" value="FemAB-like"/>
</dbReference>
<organism evidence="1">
    <name type="scientific">Polynucleobacter sp. UK-FUSCHL-C3</name>
    <dbReference type="NCBI Taxonomy" id="2955208"/>
    <lineage>
        <taxon>Bacteria</taxon>
        <taxon>Pseudomonadati</taxon>
        <taxon>Pseudomonadota</taxon>
        <taxon>Betaproteobacteria</taxon>
        <taxon>Burkholderiales</taxon>
        <taxon>Burkholderiaceae</taxon>
        <taxon>Polynucleobacter</taxon>
    </lineage>
</organism>
<dbReference type="SUPFAM" id="SSF55729">
    <property type="entry name" value="Acyl-CoA N-acyltransferases (Nat)"/>
    <property type="match status" value="1"/>
</dbReference>
<reference evidence="1" key="1">
    <citation type="submission" date="2022-06" db="EMBL/GenBank/DDBJ databases">
        <title>New Polynucleobacter species.</title>
        <authorList>
            <person name="Hahn M.W."/>
        </authorList>
    </citation>
    <scope>NUCLEOTIDE SEQUENCE</scope>
    <source>
        <strain evidence="1">UK-FUSCHL-C3</strain>
    </source>
</reference>
<evidence type="ECO:0000313" key="1">
    <source>
        <dbReference type="EMBL" id="XCC58522.1"/>
    </source>
</evidence>
<dbReference type="RefSeq" id="WP_353439775.1">
    <property type="nucleotide sequence ID" value="NZ_CP099959.1"/>
</dbReference>
<dbReference type="Gene3D" id="3.40.630.30">
    <property type="match status" value="1"/>
</dbReference>
<dbReference type="EMBL" id="CP099959">
    <property type="protein sequence ID" value="XCC58522.1"/>
    <property type="molecule type" value="Genomic_DNA"/>
</dbReference>
<dbReference type="PANTHER" id="PTHR47017">
    <property type="entry name" value="ACYL-COA"/>
    <property type="match status" value="1"/>
</dbReference>
<name>A0AAU8A5P1_9BURK</name>
<protein>
    <submittedName>
        <fullName evidence="1">GNAT family N-acetyltransferase</fullName>
    </submittedName>
</protein>
<dbReference type="PANTHER" id="PTHR47017:SF1">
    <property type="entry name" value="ACYL-COA"/>
    <property type="match status" value="1"/>
</dbReference>
<accession>A0AAU8A5P1</accession>
<dbReference type="InterPro" id="IPR016181">
    <property type="entry name" value="Acyl_CoA_acyltransferase"/>
</dbReference>